<dbReference type="SUPFAM" id="SSF46785">
    <property type="entry name" value="Winged helix' DNA-binding domain"/>
    <property type="match status" value="1"/>
</dbReference>
<dbReference type="InterPro" id="IPR001669">
    <property type="entry name" value="Arg_repress"/>
</dbReference>
<gene>
    <name evidence="7" type="primary">argR</name>
    <name evidence="10" type="ORF">CBF36_04175</name>
</gene>
<keyword evidence="5 7" id="KW-0238">DNA-binding</keyword>
<keyword evidence="7" id="KW-0028">Amino-acid biosynthesis</keyword>
<dbReference type="HAMAP" id="MF_00173">
    <property type="entry name" value="Arg_repressor"/>
    <property type="match status" value="1"/>
</dbReference>
<evidence type="ECO:0000259" key="8">
    <source>
        <dbReference type="Pfam" id="PF01316"/>
    </source>
</evidence>
<accession>A0A429ZN13</accession>
<evidence type="ECO:0000313" key="11">
    <source>
        <dbReference type="Proteomes" id="UP000288490"/>
    </source>
</evidence>
<keyword evidence="3 7" id="KW-0963">Cytoplasm</keyword>
<name>A0A429ZN13_9ENTE</name>
<keyword evidence="11" id="KW-1185">Reference proteome</keyword>
<comment type="pathway">
    <text evidence="7">Amino-acid biosynthesis; L-arginine biosynthesis [regulation].</text>
</comment>
<keyword evidence="6 7" id="KW-0804">Transcription</keyword>
<evidence type="ECO:0000256" key="5">
    <source>
        <dbReference type="ARBA" id="ARBA00023125"/>
    </source>
</evidence>
<evidence type="ECO:0000259" key="9">
    <source>
        <dbReference type="Pfam" id="PF02863"/>
    </source>
</evidence>
<comment type="function">
    <text evidence="7">Regulates arginine biosynthesis genes.</text>
</comment>
<dbReference type="PANTHER" id="PTHR34471">
    <property type="entry name" value="ARGININE REPRESSOR"/>
    <property type="match status" value="1"/>
</dbReference>
<proteinExistence type="inferred from homology"/>
<dbReference type="GO" id="GO:0003677">
    <property type="term" value="F:DNA binding"/>
    <property type="evidence" value="ECO:0007669"/>
    <property type="project" value="UniProtKB-KW"/>
</dbReference>
<dbReference type="InterPro" id="IPR020899">
    <property type="entry name" value="Arg_repress_C"/>
</dbReference>
<dbReference type="AlphaFoldDB" id="A0A429ZN13"/>
<dbReference type="PRINTS" id="PR01467">
    <property type="entry name" value="ARGREPRESSOR"/>
</dbReference>
<dbReference type="Gene3D" id="3.30.1360.40">
    <property type="match status" value="1"/>
</dbReference>
<comment type="subcellular location">
    <subcellularLocation>
        <location evidence="1 7">Cytoplasm</location>
    </subcellularLocation>
</comment>
<dbReference type="Pfam" id="PF01316">
    <property type="entry name" value="Arg_repressor"/>
    <property type="match status" value="1"/>
</dbReference>
<dbReference type="InterPro" id="IPR020900">
    <property type="entry name" value="Arg_repress_DNA-bd"/>
</dbReference>
<keyword evidence="7" id="KW-0678">Repressor</keyword>
<dbReference type="SUPFAM" id="SSF55252">
    <property type="entry name" value="C-terminal domain of arginine repressor"/>
    <property type="match status" value="1"/>
</dbReference>
<reference evidence="10 11" key="1">
    <citation type="submission" date="2017-05" db="EMBL/GenBank/DDBJ databases">
        <title>Vagococcus spp. assemblies.</title>
        <authorList>
            <person name="Gulvik C.A."/>
        </authorList>
    </citation>
    <scope>NUCLEOTIDE SEQUENCE [LARGE SCALE GENOMIC DNA]</scope>
    <source>
        <strain evidence="10 11">SS1994</strain>
    </source>
</reference>
<evidence type="ECO:0000256" key="6">
    <source>
        <dbReference type="ARBA" id="ARBA00023163"/>
    </source>
</evidence>
<dbReference type="Pfam" id="PF02863">
    <property type="entry name" value="Arg_repressor_C"/>
    <property type="match status" value="1"/>
</dbReference>
<dbReference type="GO" id="GO:0051259">
    <property type="term" value="P:protein complex oligomerization"/>
    <property type="evidence" value="ECO:0007669"/>
    <property type="project" value="InterPro"/>
</dbReference>
<protein>
    <recommendedName>
        <fullName evidence="7">Arginine repressor</fullName>
    </recommendedName>
</protein>
<evidence type="ECO:0000313" key="10">
    <source>
        <dbReference type="EMBL" id="RST95073.1"/>
    </source>
</evidence>
<dbReference type="OrthoDB" id="9807089at2"/>
<dbReference type="InterPro" id="IPR036390">
    <property type="entry name" value="WH_DNA-bd_sf"/>
</dbReference>
<evidence type="ECO:0000256" key="1">
    <source>
        <dbReference type="ARBA" id="ARBA00004496"/>
    </source>
</evidence>
<evidence type="ECO:0000256" key="7">
    <source>
        <dbReference type="HAMAP-Rule" id="MF_00173"/>
    </source>
</evidence>
<sequence>MNKKERQDILKRVISDNIIENQADLIRHLEDANVHTTQSTISRDMRELNIIKSHGQDGISYYKILTTSSDELKDATQLTDEERLKKLVSEVGVSLTQIEFTNVLNVLPGNGQLMGVLIDNVRQTFKEMVGCIAGDDTILILSQSKDEATEVYEYFDQFMINQR</sequence>
<dbReference type="Proteomes" id="UP000288490">
    <property type="component" value="Unassembled WGS sequence"/>
</dbReference>
<dbReference type="GO" id="GO:0006526">
    <property type="term" value="P:L-arginine biosynthetic process"/>
    <property type="evidence" value="ECO:0007669"/>
    <property type="project" value="UniProtKB-UniPathway"/>
</dbReference>
<comment type="similarity">
    <text evidence="2 7">Belongs to the ArgR family.</text>
</comment>
<evidence type="ECO:0000256" key="2">
    <source>
        <dbReference type="ARBA" id="ARBA00008316"/>
    </source>
</evidence>
<keyword evidence="7" id="KW-0055">Arginine biosynthesis</keyword>
<dbReference type="PANTHER" id="PTHR34471:SF1">
    <property type="entry name" value="ARGININE REPRESSOR"/>
    <property type="match status" value="1"/>
</dbReference>
<dbReference type="RefSeq" id="WP_125956892.1">
    <property type="nucleotide sequence ID" value="NZ_JAQEJV010000007.1"/>
</dbReference>
<dbReference type="InterPro" id="IPR036388">
    <property type="entry name" value="WH-like_DNA-bd_sf"/>
</dbReference>
<organism evidence="10 11">
    <name type="scientific">Vagococcus bubulae</name>
    <dbReference type="NCBI Taxonomy" id="1977868"/>
    <lineage>
        <taxon>Bacteria</taxon>
        <taxon>Bacillati</taxon>
        <taxon>Bacillota</taxon>
        <taxon>Bacilli</taxon>
        <taxon>Lactobacillales</taxon>
        <taxon>Enterococcaceae</taxon>
        <taxon>Vagococcus</taxon>
    </lineage>
</organism>
<dbReference type="EMBL" id="NGJT01000005">
    <property type="protein sequence ID" value="RST95073.1"/>
    <property type="molecule type" value="Genomic_DNA"/>
</dbReference>
<dbReference type="UniPathway" id="UPA00068"/>
<evidence type="ECO:0000256" key="3">
    <source>
        <dbReference type="ARBA" id="ARBA00022490"/>
    </source>
</evidence>
<comment type="caution">
    <text evidence="10">The sequence shown here is derived from an EMBL/GenBank/DDBJ whole genome shotgun (WGS) entry which is preliminary data.</text>
</comment>
<dbReference type="GO" id="GO:0034618">
    <property type="term" value="F:arginine binding"/>
    <property type="evidence" value="ECO:0007669"/>
    <property type="project" value="InterPro"/>
</dbReference>
<feature type="domain" description="Arginine repressor C-terminal" evidence="9">
    <location>
        <begin position="89"/>
        <end position="156"/>
    </location>
</feature>
<feature type="domain" description="Arginine repressor DNA-binding" evidence="8">
    <location>
        <begin position="1"/>
        <end position="66"/>
    </location>
</feature>
<keyword evidence="4 7" id="KW-0805">Transcription regulation</keyword>
<dbReference type="GO" id="GO:1900079">
    <property type="term" value="P:regulation of arginine biosynthetic process"/>
    <property type="evidence" value="ECO:0007669"/>
    <property type="project" value="UniProtKB-UniRule"/>
</dbReference>
<dbReference type="GO" id="GO:0005737">
    <property type="term" value="C:cytoplasm"/>
    <property type="evidence" value="ECO:0007669"/>
    <property type="project" value="UniProtKB-SubCell"/>
</dbReference>
<dbReference type="InterPro" id="IPR036251">
    <property type="entry name" value="Arg_repress_C_sf"/>
</dbReference>
<dbReference type="GO" id="GO:0003700">
    <property type="term" value="F:DNA-binding transcription factor activity"/>
    <property type="evidence" value="ECO:0007669"/>
    <property type="project" value="UniProtKB-UniRule"/>
</dbReference>
<dbReference type="Gene3D" id="1.10.10.10">
    <property type="entry name" value="Winged helix-like DNA-binding domain superfamily/Winged helix DNA-binding domain"/>
    <property type="match status" value="1"/>
</dbReference>
<evidence type="ECO:0000256" key="4">
    <source>
        <dbReference type="ARBA" id="ARBA00023015"/>
    </source>
</evidence>